<gene>
    <name evidence="1" type="ORF">T4A_11456</name>
</gene>
<reference evidence="1 2" key="1">
    <citation type="submission" date="2015-01" db="EMBL/GenBank/DDBJ databases">
        <title>Evolution of Trichinella species and genotypes.</title>
        <authorList>
            <person name="Korhonen P.K."/>
            <person name="Edoardo P."/>
            <person name="Giuseppe L.R."/>
            <person name="Gasser R.B."/>
        </authorList>
    </citation>
    <scope>NUCLEOTIDE SEQUENCE [LARGE SCALE GENOMIC DNA]</scope>
    <source>
        <strain evidence="1">ISS13</strain>
    </source>
</reference>
<accession>A0A0V1EMK7</accession>
<dbReference type="Proteomes" id="UP000054632">
    <property type="component" value="Unassembled WGS sequence"/>
</dbReference>
<evidence type="ECO:0000313" key="2">
    <source>
        <dbReference type="Proteomes" id="UP000054632"/>
    </source>
</evidence>
<protein>
    <submittedName>
        <fullName evidence="1">Uncharacterized protein</fullName>
    </submittedName>
</protein>
<dbReference type="EMBL" id="JYDR01000021">
    <property type="protein sequence ID" value="KRY74966.1"/>
    <property type="molecule type" value="Genomic_DNA"/>
</dbReference>
<organism evidence="1 2">
    <name type="scientific">Trichinella pseudospiralis</name>
    <name type="common">Parasitic roundworm</name>
    <dbReference type="NCBI Taxonomy" id="6337"/>
    <lineage>
        <taxon>Eukaryota</taxon>
        <taxon>Metazoa</taxon>
        <taxon>Ecdysozoa</taxon>
        <taxon>Nematoda</taxon>
        <taxon>Enoplea</taxon>
        <taxon>Dorylaimia</taxon>
        <taxon>Trichinellida</taxon>
        <taxon>Trichinellidae</taxon>
        <taxon>Trichinella</taxon>
    </lineage>
</organism>
<sequence>MLAIVERTVFDLKLLAISLPCNGLSYFTSIKALEIYVILIHCFNTLHCNDEQMTNAYLTEALVCLTDAASSNDLVNVTSSNCIPAVEWVSKLLKQVENGETKKAPFWNVKLPSFGQTSLECKLLACTCYLLTELDPLQLLLIKQTQPSSPYAMSTILIISILKLLHVSYSSPSSVIMFCNYKCSAILLHLVGDALKTLLI</sequence>
<evidence type="ECO:0000313" key="1">
    <source>
        <dbReference type="EMBL" id="KRY74966.1"/>
    </source>
</evidence>
<proteinExistence type="predicted"/>
<name>A0A0V1EMK7_TRIPS</name>
<dbReference type="AlphaFoldDB" id="A0A0V1EMK7"/>
<comment type="caution">
    <text evidence="1">The sequence shown here is derived from an EMBL/GenBank/DDBJ whole genome shotgun (WGS) entry which is preliminary data.</text>
</comment>